<sequence>MGSGAGLAGRRCYARAWRAPTVAGAGPGEGDQSSSVRGWQSPSAPAAEQHRPQGGQNSRFTLVGHCVVYPCSSKTFKVCQIL</sequence>
<name>A0AAV7RZQ1_PLEWA</name>
<feature type="region of interest" description="Disordered" evidence="1">
    <location>
        <begin position="21"/>
        <end position="56"/>
    </location>
</feature>
<dbReference type="EMBL" id="JANPWB010000009">
    <property type="protein sequence ID" value="KAJ1156258.1"/>
    <property type="molecule type" value="Genomic_DNA"/>
</dbReference>
<keyword evidence="3" id="KW-1185">Reference proteome</keyword>
<accession>A0AAV7RZQ1</accession>
<dbReference type="AlphaFoldDB" id="A0AAV7RZQ1"/>
<protein>
    <submittedName>
        <fullName evidence="2">Uncharacterized protein</fullName>
    </submittedName>
</protein>
<evidence type="ECO:0000256" key="1">
    <source>
        <dbReference type="SAM" id="MobiDB-lite"/>
    </source>
</evidence>
<evidence type="ECO:0000313" key="2">
    <source>
        <dbReference type="EMBL" id="KAJ1156258.1"/>
    </source>
</evidence>
<reference evidence="2" key="1">
    <citation type="journal article" date="2022" name="bioRxiv">
        <title>Sequencing and chromosome-scale assembly of the giantPleurodeles waltlgenome.</title>
        <authorList>
            <person name="Brown T."/>
            <person name="Elewa A."/>
            <person name="Iarovenko S."/>
            <person name="Subramanian E."/>
            <person name="Araus A.J."/>
            <person name="Petzold A."/>
            <person name="Susuki M."/>
            <person name="Suzuki K.-i.T."/>
            <person name="Hayashi T."/>
            <person name="Toyoda A."/>
            <person name="Oliveira C."/>
            <person name="Osipova E."/>
            <person name="Leigh N.D."/>
            <person name="Simon A."/>
            <person name="Yun M.H."/>
        </authorList>
    </citation>
    <scope>NUCLEOTIDE SEQUENCE</scope>
    <source>
        <strain evidence="2">20211129_DDA</strain>
        <tissue evidence="2">Liver</tissue>
    </source>
</reference>
<feature type="compositionally biased region" description="Polar residues" evidence="1">
    <location>
        <begin position="31"/>
        <end position="43"/>
    </location>
</feature>
<comment type="caution">
    <text evidence="2">The sequence shown here is derived from an EMBL/GenBank/DDBJ whole genome shotgun (WGS) entry which is preliminary data.</text>
</comment>
<dbReference type="Proteomes" id="UP001066276">
    <property type="component" value="Chromosome 5"/>
</dbReference>
<gene>
    <name evidence="2" type="ORF">NDU88_008982</name>
</gene>
<evidence type="ECO:0000313" key="3">
    <source>
        <dbReference type="Proteomes" id="UP001066276"/>
    </source>
</evidence>
<proteinExistence type="predicted"/>
<organism evidence="2 3">
    <name type="scientific">Pleurodeles waltl</name>
    <name type="common">Iberian ribbed newt</name>
    <dbReference type="NCBI Taxonomy" id="8319"/>
    <lineage>
        <taxon>Eukaryota</taxon>
        <taxon>Metazoa</taxon>
        <taxon>Chordata</taxon>
        <taxon>Craniata</taxon>
        <taxon>Vertebrata</taxon>
        <taxon>Euteleostomi</taxon>
        <taxon>Amphibia</taxon>
        <taxon>Batrachia</taxon>
        <taxon>Caudata</taxon>
        <taxon>Salamandroidea</taxon>
        <taxon>Salamandridae</taxon>
        <taxon>Pleurodelinae</taxon>
        <taxon>Pleurodeles</taxon>
    </lineage>
</organism>